<name>A0A917WL12_9ACTN</name>
<gene>
    <name evidence="1" type="ORF">GCM10007977_011390</name>
</gene>
<reference evidence="1" key="1">
    <citation type="journal article" date="2014" name="Int. J. Syst. Evol. Microbiol.">
        <title>Complete genome sequence of Corynebacterium casei LMG S-19264T (=DSM 44701T), isolated from a smear-ripened cheese.</title>
        <authorList>
            <consortium name="US DOE Joint Genome Institute (JGI-PGF)"/>
            <person name="Walter F."/>
            <person name="Albersmeier A."/>
            <person name="Kalinowski J."/>
            <person name="Ruckert C."/>
        </authorList>
    </citation>
    <scope>NUCLEOTIDE SEQUENCE</scope>
    <source>
        <strain evidence="1">JCM 19831</strain>
    </source>
</reference>
<accession>A0A917WL12</accession>
<protein>
    <submittedName>
        <fullName evidence="1">Uncharacterized protein</fullName>
    </submittedName>
</protein>
<dbReference type="Proteomes" id="UP000642070">
    <property type="component" value="Unassembled WGS sequence"/>
</dbReference>
<organism evidence="1 2">
    <name type="scientific">Dactylosporangium sucinum</name>
    <dbReference type="NCBI Taxonomy" id="1424081"/>
    <lineage>
        <taxon>Bacteria</taxon>
        <taxon>Bacillati</taxon>
        <taxon>Actinomycetota</taxon>
        <taxon>Actinomycetes</taxon>
        <taxon>Micromonosporales</taxon>
        <taxon>Micromonosporaceae</taxon>
        <taxon>Dactylosporangium</taxon>
    </lineage>
</organism>
<dbReference type="RefSeq" id="WP_190248613.1">
    <property type="nucleotide sequence ID" value="NZ_BMPI01000004.1"/>
</dbReference>
<proteinExistence type="predicted"/>
<evidence type="ECO:0000313" key="1">
    <source>
        <dbReference type="EMBL" id="GGM11938.1"/>
    </source>
</evidence>
<reference evidence="1" key="2">
    <citation type="submission" date="2020-09" db="EMBL/GenBank/DDBJ databases">
        <authorList>
            <person name="Sun Q."/>
            <person name="Ohkuma M."/>
        </authorList>
    </citation>
    <scope>NUCLEOTIDE SEQUENCE</scope>
    <source>
        <strain evidence="1">JCM 19831</strain>
    </source>
</reference>
<dbReference type="EMBL" id="BMPI01000004">
    <property type="protein sequence ID" value="GGM11938.1"/>
    <property type="molecule type" value="Genomic_DNA"/>
</dbReference>
<evidence type="ECO:0000313" key="2">
    <source>
        <dbReference type="Proteomes" id="UP000642070"/>
    </source>
</evidence>
<sequence>MVFVVFDEAGRCLVALDEPGFDQGVEREEDDGIVHFRLRDNGFGAVRPATELAAARILTGAGFVVVAGVAVTVSALATPWVGVPIGVAGVALVGRRYVRRETAETDVWNRRHRVLGAGPEAGIFLRGLRAARQTARSWPHLAPLVRLDSPRDELSASLWTLAGLLHDHAVLREQVAELERARTEVPERTGLRDELEDRISVVEESRIPVYREIERRLTALETLAAECRTFVREERVVRNARRSIERADLVLGRITPPDRTAPDPARELADRTQAVIGAYRELQEGC</sequence>
<dbReference type="AlphaFoldDB" id="A0A917WL12"/>
<comment type="caution">
    <text evidence="1">The sequence shown here is derived from an EMBL/GenBank/DDBJ whole genome shotgun (WGS) entry which is preliminary data.</text>
</comment>
<keyword evidence="2" id="KW-1185">Reference proteome</keyword>